<gene>
    <name evidence="12" type="ORF">TCIL3000_0_26830</name>
</gene>
<comment type="function">
    <text evidence="1">VSG forms a coat on the surface of the parasite. The trypanosome evades the immune response of the host by expressing a series of antigenically distinct VSGs from an estimated 1000 VSG genes.</text>
</comment>
<proteinExistence type="predicted"/>
<keyword evidence="13" id="KW-1185">Reference proteome</keyword>
<dbReference type="AlphaFoldDB" id="F9W3L0"/>
<evidence type="ECO:0000259" key="11">
    <source>
        <dbReference type="Pfam" id="PF13206"/>
    </source>
</evidence>
<keyword evidence="7" id="KW-0325">Glycoprotein</keyword>
<evidence type="ECO:0000313" key="13">
    <source>
        <dbReference type="Proteomes" id="UP000000702"/>
    </source>
</evidence>
<keyword evidence="6" id="KW-0472">Membrane</keyword>
<dbReference type="EMBL" id="CAEQ01000430">
    <property type="protein sequence ID" value="CCD11730.1"/>
    <property type="molecule type" value="Genomic_DNA"/>
</dbReference>
<comment type="subcellular location">
    <subcellularLocation>
        <location evidence="2">Cell membrane</location>
        <topology evidence="2">Lipid-anchor</topology>
        <topology evidence="2">GPI-anchor</topology>
    </subcellularLocation>
</comment>
<feature type="chain" id="PRO_5003389845" evidence="10">
    <location>
        <begin position="24"/>
        <end position="439"/>
    </location>
</feature>
<evidence type="ECO:0000256" key="3">
    <source>
        <dbReference type="ARBA" id="ARBA00022475"/>
    </source>
</evidence>
<evidence type="ECO:0000256" key="8">
    <source>
        <dbReference type="ARBA" id="ARBA00023288"/>
    </source>
</evidence>
<keyword evidence="5 10" id="KW-0732">Signal</keyword>
<dbReference type="VEuPathDB" id="TriTrypDB:TcIL3000_0_26830"/>
<evidence type="ECO:0000256" key="2">
    <source>
        <dbReference type="ARBA" id="ARBA00004609"/>
    </source>
</evidence>
<evidence type="ECO:0000313" key="12">
    <source>
        <dbReference type="EMBL" id="CCD11730.1"/>
    </source>
</evidence>
<feature type="region of interest" description="Disordered" evidence="9">
    <location>
        <begin position="294"/>
        <end position="325"/>
    </location>
</feature>
<evidence type="ECO:0000256" key="6">
    <source>
        <dbReference type="ARBA" id="ARBA00023136"/>
    </source>
</evidence>
<evidence type="ECO:0000256" key="9">
    <source>
        <dbReference type="SAM" id="MobiDB-lite"/>
    </source>
</evidence>
<evidence type="ECO:0000256" key="1">
    <source>
        <dbReference type="ARBA" id="ARBA00002523"/>
    </source>
</evidence>
<reference evidence="12 13" key="2">
    <citation type="journal article" date="2012" name="Proc. Natl. Acad. Sci. U.S.A.">
        <title>Antigenic diversity is generated by distinct evolutionary mechanisms in African trypanosome species.</title>
        <authorList>
            <person name="Jackson A.P."/>
            <person name="Berry A."/>
            <person name="Aslett M."/>
            <person name="Allison H.C."/>
            <person name="Burton P."/>
            <person name="Vavrova-Anderson J."/>
            <person name="Brown R."/>
            <person name="Browne H."/>
            <person name="Corton N."/>
            <person name="Hauser H."/>
            <person name="Gamble J."/>
            <person name="Gilderthorp R."/>
            <person name="Marcello L."/>
            <person name="McQuillan J."/>
            <person name="Otto T.D."/>
            <person name="Quail M.A."/>
            <person name="Sanders M.J."/>
            <person name="van Tonder A."/>
            <person name="Ginger M.L."/>
            <person name="Field M.C."/>
            <person name="Barry J.D."/>
            <person name="Hertz-Fowler C."/>
            <person name="Berriman M."/>
        </authorList>
    </citation>
    <scope>NUCLEOTIDE SEQUENCE [LARGE SCALE GENOMIC DNA]</scope>
    <source>
        <strain evidence="12 13">IL3000</strain>
    </source>
</reference>
<sequence length="439" mass="47548">MSCPLNVLALSIAVCSLMKGVGGNTGAEVQQVDNAEQFALLCRIYNVAKNPPINHVDLQDPNKIVEEINALNASFAEEKTPNETDESYNSSYTTLKPSTAREAAVAVAILSLITKKAHTILEDIRKVSATTDIENAKLEFAQVIFGEGGNESHLCEGALKDVGDRATACGLTGLTSKGASAGKNLVVDFFCLCAMRTDGKGTENVCSVKVGGKGKSDYHGWGDNKGPSGSSSMWASVKKACVNLLHTHPKSIKEGHEVIEDFLTHLKDGGLYRWGTTNNNGVEGSSRKAGMLGTSVGPKEGDHGSGLVCDGKRGEKDVISPRRSGGGNTVKSGGVCVYYGPEKWEDNIDWLRKYKTALETTDAINSKTTTIQRKIEKLQMLLHYAEKIYETTKVITEIQKPQAVAAFHNATAKRLTAYNAARRYHHLNNFIIPWVLFLR</sequence>
<keyword evidence="8" id="KW-0449">Lipoprotein</keyword>
<name>F9W3L0_TRYCI</name>
<organism evidence="12 13">
    <name type="scientific">Trypanosoma congolense (strain IL3000)</name>
    <dbReference type="NCBI Taxonomy" id="1068625"/>
    <lineage>
        <taxon>Eukaryota</taxon>
        <taxon>Discoba</taxon>
        <taxon>Euglenozoa</taxon>
        <taxon>Kinetoplastea</taxon>
        <taxon>Metakinetoplastina</taxon>
        <taxon>Trypanosomatida</taxon>
        <taxon>Trypanosomatidae</taxon>
        <taxon>Trypanosoma</taxon>
        <taxon>Nannomonas</taxon>
    </lineage>
</organism>
<accession>F9W3L0</accession>
<evidence type="ECO:0000256" key="10">
    <source>
        <dbReference type="SAM" id="SignalP"/>
    </source>
</evidence>
<feature type="signal peptide" evidence="10">
    <location>
        <begin position="1"/>
        <end position="23"/>
    </location>
</feature>
<reference evidence="13" key="1">
    <citation type="submission" date="2011-07" db="EMBL/GenBank/DDBJ databases">
        <title>Divergent evolution of antigenic variation in African trypanosomes.</title>
        <authorList>
            <person name="Jackson A.P."/>
            <person name="Berry A."/>
            <person name="Allison H.C."/>
            <person name="Burton P."/>
            <person name="Anderson J."/>
            <person name="Aslett M."/>
            <person name="Brown R."/>
            <person name="Corton N."/>
            <person name="Harris D."/>
            <person name="Hauser H."/>
            <person name="Gamble J."/>
            <person name="Gilderthorp R."/>
            <person name="McQuillan J."/>
            <person name="Quail M.A."/>
            <person name="Sanders M."/>
            <person name="Van Tonder A."/>
            <person name="Ginger M.L."/>
            <person name="Donelson J.E."/>
            <person name="Field M.C."/>
            <person name="Barry J.D."/>
            <person name="Berriman M."/>
            <person name="Hertz-Fowler C."/>
        </authorList>
    </citation>
    <scope>NUCLEOTIDE SEQUENCE [LARGE SCALE GENOMIC DNA]</scope>
    <source>
        <strain evidence="13">IL3000</strain>
    </source>
</reference>
<comment type="caution">
    <text evidence="12">The sequence shown here is derived from an EMBL/GenBank/DDBJ whole genome shotgun (WGS) entry which is preliminary data.</text>
</comment>
<protein>
    <submittedName>
        <fullName evidence="12">Variant surface glycoprotein</fullName>
    </submittedName>
</protein>
<dbReference type="GO" id="GO:0098552">
    <property type="term" value="C:side of membrane"/>
    <property type="evidence" value="ECO:0007669"/>
    <property type="project" value="UniProtKB-KW"/>
</dbReference>
<feature type="compositionally biased region" description="Basic and acidic residues" evidence="9">
    <location>
        <begin position="310"/>
        <end position="320"/>
    </location>
</feature>
<dbReference type="Pfam" id="PF13206">
    <property type="entry name" value="VSG_B"/>
    <property type="match status" value="1"/>
</dbReference>
<dbReference type="Proteomes" id="UP000000702">
    <property type="component" value="Unassembled WGS sequence"/>
</dbReference>
<dbReference type="GO" id="GO:0005886">
    <property type="term" value="C:plasma membrane"/>
    <property type="evidence" value="ECO:0007669"/>
    <property type="project" value="UniProtKB-SubCell"/>
</dbReference>
<evidence type="ECO:0000256" key="7">
    <source>
        <dbReference type="ARBA" id="ARBA00023180"/>
    </source>
</evidence>
<evidence type="ECO:0000256" key="5">
    <source>
        <dbReference type="ARBA" id="ARBA00022729"/>
    </source>
</evidence>
<dbReference type="InterPro" id="IPR025932">
    <property type="entry name" value="Trypano_VSG_B_N_dom"/>
</dbReference>
<keyword evidence="3" id="KW-1003">Cell membrane</keyword>
<evidence type="ECO:0000256" key="4">
    <source>
        <dbReference type="ARBA" id="ARBA00022622"/>
    </source>
</evidence>
<feature type="domain" description="Trypanosome variant surface glycoprotein B-type N-terminal" evidence="11">
    <location>
        <begin position="87"/>
        <end position="376"/>
    </location>
</feature>
<keyword evidence="4" id="KW-0336">GPI-anchor</keyword>